<reference evidence="9" key="1">
    <citation type="journal article" date="2015" name="Nature">
        <title>Complex archaea that bridge the gap between prokaryotes and eukaryotes.</title>
        <authorList>
            <person name="Spang A."/>
            <person name="Saw J.H."/>
            <person name="Jorgensen S.L."/>
            <person name="Zaremba-Niedzwiedzka K."/>
            <person name="Martijn J."/>
            <person name="Lind A.E."/>
            <person name="van Eijk R."/>
            <person name="Schleper C."/>
            <person name="Guy L."/>
            <person name="Ettema T.J."/>
        </authorList>
    </citation>
    <scope>NUCLEOTIDE SEQUENCE</scope>
</reference>
<dbReference type="GO" id="GO:0005886">
    <property type="term" value="C:plasma membrane"/>
    <property type="evidence" value="ECO:0007669"/>
    <property type="project" value="UniProtKB-SubCell"/>
</dbReference>
<dbReference type="PROSITE" id="PS50928">
    <property type="entry name" value="ABC_TM1"/>
    <property type="match status" value="1"/>
</dbReference>
<name>A0A0F9MWJ6_9ZZZZ</name>
<dbReference type="InterPro" id="IPR000515">
    <property type="entry name" value="MetI-like"/>
</dbReference>
<evidence type="ECO:0000313" key="9">
    <source>
        <dbReference type="EMBL" id="KKN10114.1"/>
    </source>
</evidence>
<dbReference type="SUPFAM" id="SSF161098">
    <property type="entry name" value="MetI-like"/>
    <property type="match status" value="1"/>
</dbReference>
<keyword evidence="2" id="KW-0813">Transport</keyword>
<dbReference type="PANTHER" id="PTHR43005:SF2">
    <property type="entry name" value="INTEGRAL MEMBRANE SUGAR TRANSPORT PROTEIN"/>
    <property type="match status" value="1"/>
</dbReference>
<feature type="transmembrane region" description="Helical" evidence="7">
    <location>
        <begin position="1433"/>
        <end position="1456"/>
    </location>
</feature>
<sequence length="1461" mass="161772">MPHIPGHVTFESQLTEWEKKRLKFAGAVESSQNVIQSLEGTVPTIKLEDKPSLLGKVAGLPLLALPFSIQRNFAPSKSFERLQQVDDLKAAHQDLIRNIFFAELYGTVPALIAAGALSSPDEALEFLSIPDDMQTEELQNIRREISQLLSAKDISAVPEPSTSDMPELTPEGLEFPPLVAPTQLRDRPITIHQLSTRALLKSLTTPKVPETAFTPEEYDAYLESLGWSEEDIDNKFLIQRDQLIAEAQNRKSMQDAYKGEVAKMPDFTLVDALKMSIINPPLIALEGLGFYYERVSMPAAGWLYGGGWKIDIPFTELAISPAQIGEIPIAPFGLPIAGVRVLPRDQETGIADITRAYEDFRNQNPDASEREAYVYAWKKWEAPGPPVIDFILKYMLMEGVVDPLSLVGWGFITRGLRTLGPVGRTLAAGNMAAAHVLELPFDAIKYITKSVIPKTVTLRAAALSRESQSIVKRYIELTTGKPLSFMQPKDANKAATEALAHLERNPRAEDDIALAAREILAHPPVSRREATGWMSRLRSAGADPITDDLLTPQVLLDLDTTFERVFSKEMGVDEAAPYLLSHFGVAEVTEDVAVLAGRFLSDRSNAIFSRALDFTLEKTSNAVMRSFARKTFRIFESQSASEALVAAERSGRFGALFYNLDKQYIQPWAGWLDRMVVRTAAESYLTFGMYGPMNVLEDVLRSALGGVKPGRVTVEQYDILVAGLLGDPELRRAGFSETFGPLRETGDAARSNWMLTLSLLPVSVPTFAVTSLLKRPVTPTKFAQTTFKTLVEAPGAISAELRRNFVAGRYAQLLSEHGGGAHKALLEVVPKNLPSELASAPKWVKRNLARDMRAAVTTGKLTSDNAALITALKNKYTRDKILRAEVNDVIMKYPDISPTGRSMVLDGFDEKVLLESPDSIQSYMKQVMDAEVDDFLRSPERATAQFDLLTERLTALEVTNPQDMAELIVSLHRMSSTYGMLPNQIMARATVKSRGLPINDRRLQFDAEFDRLYNFMDKAGASVDRVVERVRLESSTPGEIAARAAVPFSDRLQRILTTTFDLPDELLALQSKYISTNRRGLLDELGEMWSGDLELQTVLHNELRAEFGNSIKVYRGFRSGEGVGQWKGDYINVTTDRAAAVRFGGEDVVEMDISVGAVVGFGSVDESELLIRAVDFRKTQVAAGGMSVGQQEATQRYLDLVTAARKVTADAKAQDIAFRSSFFADATQKDLRDPAFWNSLKVSLRFTAESVVLTLLIGLGVALTLARSFPGKRFIRSLVILPWAVSRYGAGIMFKYLWRGYTGLPTALSFLLGFNTRIDLFGQKTVIEALAVGNAWNLAPLVAFFLLANIETIPERLYDMAEVDKLGPFGRFYYVTLPYLRYTLFVFTAIVSVLSLKVFDYIFTQTGGGPGTASATLTYQIYKESFINLNLGYGAALSFYLLALILAVTFALYFVWGRREV</sequence>
<feature type="domain" description="ABC transmembrane type-1" evidence="8">
    <location>
        <begin position="1240"/>
        <end position="1454"/>
    </location>
</feature>
<evidence type="ECO:0000256" key="6">
    <source>
        <dbReference type="ARBA" id="ARBA00023136"/>
    </source>
</evidence>
<organism evidence="9">
    <name type="scientific">marine sediment metagenome</name>
    <dbReference type="NCBI Taxonomy" id="412755"/>
    <lineage>
        <taxon>unclassified sequences</taxon>
        <taxon>metagenomes</taxon>
        <taxon>ecological metagenomes</taxon>
    </lineage>
</organism>
<proteinExistence type="predicted"/>
<dbReference type="EMBL" id="LAZR01004275">
    <property type="protein sequence ID" value="KKN10114.1"/>
    <property type="molecule type" value="Genomic_DNA"/>
</dbReference>
<feature type="transmembrane region" description="Helical" evidence="7">
    <location>
        <begin position="1329"/>
        <end position="1350"/>
    </location>
</feature>
<dbReference type="CDD" id="cd06261">
    <property type="entry name" value="TM_PBP2"/>
    <property type="match status" value="1"/>
</dbReference>
<evidence type="ECO:0000256" key="7">
    <source>
        <dbReference type="SAM" id="Phobius"/>
    </source>
</evidence>
<feature type="transmembrane region" description="Helical" evidence="7">
    <location>
        <begin position="1246"/>
        <end position="1266"/>
    </location>
</feature>
<comment type="caution">
    <text evidence="9">The sequence shown here is derived from an EMBL/GenBank/DDBJ whole genome shotgun (WGS) entry which is preliminary data.</text>
</comment>
<keyword evidence="5 7" id="KW-1133">Transmembrane helix</keyword>
<dbReference type="InterPro" id="IPR035906">
    <property type="entry name" value="MetI-like_sf"/>
</dbReference>
<evidence type="ECO:0000256" key="3">
    <source>
        <dbReference type="ARBA" id="ARBA00022475"/>
    </source>
</evidence>
<evidence type="ECO:0000259" key="8">
    <source>
        <dbReference type="PROSITE" id="PS50928"/>
    </source>
</evidence>
<comment type="subcellular location">
    <subcellularLocation>
        <location evidence="1">Cell membrane</location>
        <topology evidence="1">Multi-pass membrane protein</topology>
    </subcellularLocation>
</comment>
<feature type="transmembrane region" description="Helical" evidence="7">
    <location>
        <begin position="1379"/>
        <end position="1399"/>
    </location>
</feature>
<accession>A0A0F9MWJ6</accession>
<evidence type="ECO:0000256" key="4">
    <source>
        <dbReference type="ARBA" id="ARBA00022692"/>
    </source>
</evidence>
<protein>
    <recommendedName>
        <fullName evidence="8">ABC transmembrane type-1 domain-containing protein</fullName>
    </recommendedName>
</protein>
<dbReference type="Gene3D" id="1.10.3720.10">
    <property type="entry name" value="MetI-like"/>
    <property type="match status" value="1"/>
</dbReference>
<dbReference type="GO" id="GO:0055085">
    <property type="term" value="P:transmembrane transport"/>
    <property type="evidence" value="ECO:0007669"/>
    <property type="project" value="InterPro"/>
</dbReference>
<dbReference type="PANTHER" id="PTHR43005">
    <property type="entry name" value="BLR7065 PROTEIN"/>
    <property type="match status" value="1"/>
</dbReference>
<keyword evidence="3" id="KW-1003">Cell membrane</keyword>
<keyword evidence="4 7" id="KW-0812">Transmembrane</keyword>
<evidence type="ECO:0000256" key="5">
    <source>
        <dbReference type="ARBA" id="ARBA00022989"/>
    </source>
</evidence>
<evidence type="ECO:0000256" key="2">
    <source>
        <dbReference type="ARBA" id="ARBA00022448"/>
    </source>
</evidence>
<evidence type="ECO:0000256" key="1">
    <source>
        <dbReference type="ARBA" id="ARBA00004651"/>
    </source>
</evidence>
<keyword evidence="6 7" id="KW-0472">Membrane</keyword>
<gene>
    <name evidence="9" type="ORF">LCGC14_1039820</name>
</gene>